<dbReference type="EC" id="4.2.1.46" evidence="4"/>
<dbReference type="KEGG" id="cbw:RR42_m3347"/>
<evidence type="ECO:0000259" key="3">
    <source>
        <dbReference type="Pfam" id="PF01370"/>
    </source>
</evidence>
<proteinExistence type="inferred from homology"/>
<organism evidence="4 5">
    <name type="scientific">Cupriavidus basilensis</name>
    <dbReference type="NCBI Taxonomy" id="68895"/>
    <lineage>
        <taxon>Bacteria</taxon>
        <taxon>Pseudomonadati</taxon>
        <taxon>Pseudomonadota</taxon>
        <taxon>Betaproteobacteria</taxon>
        <taxon>Burkholderiales</taxon>
        <taxon>Burkholderiaceae</taxon>
        <taxon>Cupriavidus</taxon>
    </lineage>
</organism>
<dbReference type="SUPFAM" id="SSF51735">
    <property type="entry name" value="NAD(P)-binding Rossmann-fold domains"/>
    <property type="match status" value="1"/>
</dbReference>
<dbReference type="STRING" id="68895.RR42_m3347"/>
<protein>
    <submittedName>
        <fullName evidence="4">dTDP-glucose 4,6-dehydratase</fullName>
        <ecNumber evidence="4">4.2.1.46</ecNumber>
    </submittedName>
</protein>
<name>A0A0C4YD63_9BURK</name>
<dbReference type="AlphaFoldDB" id="A0A0C4YD63"/>
<dbReference type="Pfam" id="PF01370">
    <property type="entry name" value="Epimerase"/>
    <property type="match status" value="1"/>
</dbReference>
<comment type="pathway">
    <text evidence="1">Bacterial outer membrane biogenesis; LPS O-antigen biosynthesis.</text>
</comment>
<keyword evidence="5" id="KW-1185">Reference proteome</keyword>
<dbReference type="Proteomes" id="UP000031843">
    <property type="component" value="Chromosome main"/>
</dbReference>
<accession>A0A0C4YD63</accession>
<evidence type="ECO:0000313" key="4">
    <source>
        <dbReference type="EMBL" id="AJG20715.1"/>
    </source>
</evidence>
<evidence type="ECO:0000256" key="1">
    <source>
        <dbReference type="ARBA" id="ARBA00005125"/>
    </source>
</evidence>
<reference evidence="4 5" key="1">
    <citation type="journal article" date="2015" name="Genome Announc.">
        <title>Complete Genome Sequence of Cupriavidus basilensis 4G11, Isolated from the Oak Ridge Field Research Center Site.</title>
        <authorList>
            <person name="Ray J."/>
            <person name="Waters R.J."/>
            <person name="Skerker J.M."/>
            <person name="Kuehl J.V."/>
            <person name="Price M.N."/>
            <person name="Huang J."/>
            <person name="Chakraborty R."/>
            <person name="Arkin A.P."/>
            <person name="Deutschbauer A."/>
        </authorList>
    </citation>
    <scope>NUCLEOTIDE SEQUENCE [LARGE SCALE GENOMIC DNA]</scope>
    <source>
        <strain evidence="4">4G11</strain>
    </source>
</reference>
<feature type="domain" description="NAD-dependent epimerase/dehydratase" evidence="3">
    <location>
        <begin position="3"/>
        <end position="236"/>
    </location>
</feature>
<dbReference type="InterPro" id="IPR001509">
    <property type="entry name" value="Epimerase_deHydtase"/>
</dbReference>
<dbReference type="EMBL" id="CP010536">
    <property type="protein sequence ID" value="AJG20715.1"/>
    <property type="molecule type" value="Genomic_DNA"/>
</dbReference>
<dbReference type="InterPro" id="IPR036291">
    <property type="entry name" value="NAD(P)-bd_dom_sf"/>
</dbReference>
<gene>
    <name evidence="4" type="ORF">RR42_m3347</name>
</gene>
<dbReference type="GO" id="GO:0008460">
    <property type="term" value="F:dTDP-glucose 4,6-dehydratase activity"/>
    <property type="evidence" value="ECO:0007669"/>
    <property type="project" value="UniProtKB-EC"/>
</dbReference>
<sequence length="334" mass="36113">MTVLITGGSGFIGLNVAACLLSRGDTVIAFGPEPPPAPAFEQLSELAGTFLFKSGDVRDRGSIVDALRHHDVSRVIHGAAITASLAREHSQAPLIAEVNLIGTLNVLDAACAAGVHRVVHLSSGAVYGMGGHGQTELVEDRDVPEPESLYGITKYAAERAALRYRATRSLDVIVARLGVVFGRWEYDTGVRDTMSIPLLLAQLAEARHPARFCADLPDDWLYAGDAADAIVGITDAINLAHSLYHIGTGRRWSPSAWCERLRAVYPGFTYERVARRQDANVGVHAPAARPPFSVERLRQDLGFAPRFHEERAFSDYLQWRASVYEGAAQGSTGS</sequence>
<dbReference type="PANTHER" id="PTHR43000">
    <property type="entry name" value="DTDP-D-GLUCOSE 4,6-DEHYDRATASE-RELATED"/>
    <property type="match status" value="1"/>
</dbReference>
<dbReference type="Gene3D" id="3.40.50.720">
    <property type="entry name" value="NAD(P)-binding Rossmann-like Domain"/>
    <property type="match status" value="1"/>
</dbReference>
<evidence type="ECO:0000313" key="5">
    <source>
        <dbReference type="Proteomes" id="UP000031843"/>
    </source>
</evidence>
<dbReference type="OrthoDB" id="9779902at2"/>
<dbReference type="CDD" id="cd08946">
    <property type="entry name" value="SDR_e"/>
    <property type="match status" value="1"/>
</dbReference>
<comment type="similarity">
    <text evidence="2">Belongs to the NAD(P)-dependent epimerase/dehydratase family.</text>
</comment>
<keyword evidence="4" id="KW-0456">Lyase</keyword>
<evidence type="ECO:0000256" key="2">
    <source>
        <dbReference type="ARBA" id="ARBA00007637"/>
    </source>
</evidence>
<dbReference type="RefSeq" id="WP_043349010.1">
    <property type="nucleotide sequence ID" value="NZ_CP010536.1"/>
</dbReference>